<evidence type="ECO:0000313" key="6">
    <source>
        <dbReference type="EMBL" id="AJF69339.1"/>
    </source>
</evidence>
<dbReference type="EMBL" id="CP010407">
    <property type="protein sequence ID" value="AJF69339.1"/>
    <property type="molecule type" value="Genomic_DNA"/>
</dbReference>
<name>A0A0B5ILT7_9ACTN</name>
<feature type="domain" description="HTH tetR-type" evidence="5">
    <location>
        <begin position="15"/>
        <end position="75"/>
    </location>
</feature>
<keyword evidence="1" id="KW-0805">Transcription regulation</keyword>
<feature type="DNA-binding region" description="H-T-H motif" evidence="4">
    <location>
        <begin position="38"/>
        <end position="57"/>
    </location>
</feature>
<dbReference type="Pfam" id="PF02909">
    <property type="entry name" value="TetR_C_1"/>
    <property type="match status" value="1"/>
</dbReference>
<reference evidence="6 7" key="1">
    <citation type="submission" date="2014-12" db="EMBL/GenBank/DDBJ databases">
        <title>Complete genome sequence of Streptomyces vietnamensis strain GIMV4.0001, a genetic manipulable producer of the benzoisochromanequinone antibiotic granaticin.</title>
        <authorList>
            <person name="Deng M.R."/>
            <person name="Guo J."/>
            <person name="Ma L.Y."/>
            <person name="Feng G.D."/>
            <person name="Mo C.Y."/>
            <person name="Zhu H.H."/>
        </authorList>
    </citation>
    <scope>NUCLEOTIDE SEQUENCE [LARGE SCALE GENOMIC DNA]</scope>
    <source>
        <strain evidence="7">GIMV4.0001</strain>
    </source>
</reference>
<dbReference type="Pfam" id="PF00440">
    <property type="entry name" value="TetR_N"/>
    <property type="match status" value="1"/>
</dbReference>
<keyword evidence="2 4" id="KW-0238">DNA-binding</keyword>
<proteinExistence type="predicted"/>
<dbReference type="GO" id="GO:0000976">
    <property type="term" value="F:transcription cis-regulatory region binding"/>
    <property type="evidence" value="ECO:0007669"/>
    <property type="project" value="TreeGrafter"/>
</dbReference>
<dbReference type="PANTHER" id="PTHR30055:SF151">
    <property type="entry name" value="TRANSCRIPTIONAL REGULATORY PROTEIN"/>
    <property type="match status" value="1"/>
</dbReference>
<dbReference type="InterPro" id="IPR004111">
    <property type="entry name" value="Repressor_TetR_C"/>
</dbReference>
<organism evidence="6 7">
    <name type="scientific">Streptomyces vietnamensis</name>
    <dbReference type="NCBI Taxonomy" id="362257"/>
    <lineage>
        <taxon>Bacteria</taxon>
        <taxon>Bacillati</taxon>
        <taxon>Actinomycetota</taxon>
        <taxon>Actinomycetes</taxon>
        <taxon>Kitasatosporales</taxon>
        <taxon>Streptomycetaceae</taxon>
        <taxon>Streptomyces</taxon>
    </lineage>
</organism>
<dbReference type="RefSeq" id="WP_041133260.1">
    <property type="nucleotide sequence ID" value="NZ_CP010407.1"/>
</dbReference>
<evidence type="ECO:0000256" key="2">
    <source>
        <dbReference type="ARBA" id="ARBA00023125"/>
    </source>
</evidence>
<dbReference type="InterPro" id="IPR009057">
    <property type="entry name" value="Homeodomain-like_sf"/>
</dbReference>
<dbReference type="AlphaFoldDB" id="A0A0B5ILT7"/>
<sequence>MAQDTPPAKRGRKRAVGEDEVVAAAIRLLGARGADAVSIRGIAAELGLAPNAVYTYFPDRAAVVRAVVEHLLGETDLAALTARDTPWRDRIHTLAADLRHRLLAHPGAVHLLLSGPMDGPHALALGEALLMVLEDAGLDPTEAARASYLLIVQVLGAIALEAAELPSPAPPPPLAERVATRREQLRAVPADRYPRTAEAADTIAQFVSDEQYAWGLDRVLDGIAGRAKD</sequence>
<dbReference type="Gene3D" id="1.10.357.10">
    <property type="entry name" value="Tetracycline Repressor, domain 2"/>
    <property type="match status" value="1"/>
</dbReference>
<dbReference type="SUPFAM" id="SSF48498">
    <property type="entry name" value="Tetracyclin repressor-like, C-terminal domain"/>
    <property type="match status" value="1"/>
</dbReference>
<dbReference type="HOGENOM" id="CLU_069543_5_2_11"/>
<evidence type="ECO:0000259" key="5">
    <source>
        <dbReference type="PROSITE" id="PS50977"/>
    </source>
</evidence>
<dbReference type="GO" id="GO:0045892">
    <property type="term" value="P:negative regulation of DNA-templated transcription"/>
    <property type="evidence" value="ECO:0007669"/>
    <property type="project" value="InterPro"/>
</dbReference>
<dbReference type="KEGG" id="svt:SVTN_38840"/>
<dbReference type="STRING" id="362257.SVTN_38840"/>
<dbReference type="PANTHER" id="PTHR30055">
    <property type="entry name" value="HTH-TYPE TRANSCRIPTIONAL REGULATOR RUTR"/>
    <property type="match status" value="1"/>
</dbReference>
<dbReference type="PROSITE" id="PS50977">
    <property type="entry name" value="HTH_TETR_2"/>
    <property type="match status" value="1"/>
</dbReference>
<accession>A0A0B5ILT7</accession>
<evidence type="ECO:0000313" key="7">
    <source>
        <dbReference type="Proteomes" id="UP000031774"/>
    </source>
</evidence>
<dbReference type="PRINTS" id="PR00455">
    <property type="entry name" value="HTHTETR"/>
</dbReference>
<dbReference type="Gene3D" id="1.10.10.60">
    <property type="entry name" value="Homeodomain-like"/>
    <property type="match status" value="1"/>
</dbReference>
<dbReference type="InterPro" id="IPR050109">
    <property type="entry name" value="HTH-type_TetR-like_transc_reg"/>
</dbReference>
<dbReference type="InterPro" id="IPR036271">
    <property type="entry name" value="Tet_transcr_reg_TetR-rel_C_sf"/>
</dbReference>
<evidence type="ECO:0000256" key="1">
    <source>
        <dbReference type="ARBA" id="ARBA00023015"/>
    </source>
</evidence>
<protein>
    <submittedName>
        <fullName evidence="6">TetR family transcriptional regulator</fullName>
    </submittedName>
</protein>
<keyword evidence="3" id="KW-0804">Transcription</keyword>
<evidence type="ECO:0000256" key="4">
    <source>
        <dbReference type="PROSITE-ProRule" id="PRU00335"/>
    </source>
</evidence>
<dbReference type="Proteomes" id="UP000031774">
    <property type="component" value="Chromosome"/>
</dbReference>
<dbReference type="InterPro" id="IPR001647">
    <property type="entry name" value="HTH_TetR"/>
</dbReference>
<dbReference type="SUPFAM" id="SSF46689">
    <property type="entry name" value="Homeodomain-like"/>
    <property type="match status" value="1"/>
</dbReference>
<keyword evidence="7" id="KW-1185">Reference proteome</keyword>
<evidence type="ECO:0000256" key="3">
    <source>
        <dbReference type="ARBA" id="ARBA00023163"/>
    </source>
</evidence>
<gene>
    <name evidence="6" type="ORF">SVTN_38840</name>
</gene>
<dbReference type="GO" id="GO:0003700">
    <property type="term" value="F:DNA-binding transcription factor activity"/>
    <property type="evidence" value="ECO:0007669"/>
    <property type="project" value="TreeGrafter"/>
</dbReference>